<comment type="similarity">
    <text evidence="12">Belongs to the cytochrome P450 family.</text>
</comment>
<evidence type="ECO:0000256" key="10">
    <source>
        <dbReference type="ARBA" id="ARBA00023136"/>
    </source>
</evidence>
<accession>A0AAN8YGF8</accession>
<dbReference type="PRINTS" id="PR00385">
    <property type="entry name" value="P450"/>
</dbReference>
<dbReference type="InterPro" id="IPR050651">
    <property type="entry name" value="Plant_Cytochrome_P450_Monoox"/>
</dbReference>
<dbReference type="GO" id="GO:0016705">
    <property type="term" value="F:oxidoreductase activity, acting on paired donors, with incorporation or reduction of molecular oxygen"/>
    <property type="evidence" value="ECO:0007669"/>
    <property type="project" value="InterPro"/>
</dbReference>
<organism evidence="14 15">
    <name type="scientific">Solanum bulbocastanum</name>
    <name type="common">Wild potato</name>
    <dbReference type="NCBI Taxonomy" id="147425"/>
    <lineage>
        <taxon>Eukaryota</taxon>
        <taxon>Viridiplantae</taxon>
        <taxon>Streptophyta</taxon>
        <taxon>Embryophyta</taxon>
        <taxon>Tracheophyta</taxon>
        <taxon>Spermatophyta</taxon>
        <taxon>Magnoliopsida</taxon>
        <taxon>eudicotyledons</taxon>
        <taxon>Gunneridae</taxon>
        <taxon>Pentapetalae</taxon>
        <taxon>asterids</taxon>
        <taxon>lamiids</taxon>
        <taxon>Solanales</taxon>
        <taxon>Solanaceae</taxon>
        <taxon>Solanoideae</taxon>
        <taxon>Solaneae</taxon>
        <taxon>Solanum</taxon>
    </lineage>
</organism>
<keyword evidence="3 11" id="KW-0349">Heme</keyword>
<evidence type="ECO:0000256" key="3">
    <source>
        <dbReference type="ARBA" id="ARBA00022617"/>
    </source>
</evidence>
<evidence type="ECO:0000313" key="14">
    <source>
        <dbReference type="EMBL" id="KAK6788323.1"/>
    </source>
</evidence>
<evidence type="ECO:0000256" key="13">
    <source>
        <dbReference type="SAM" id="Phobius"/>
    </source>
</evidence>
<comment type="cofactor">
    <cofactor evidence="1 11">
        <name>heme</name>
        <dbReference type="ChEBI" id="CHEBI:30413"/>
    </cofactor>
</comment>
<dbReference type="EMBL" id="JBANQN010000006">
    <property type="protein sequence ID" value="KAK6788323.1"/>
    <property type="molecule type" value="Genomic_DNA"/>
</dbReference>
<dbReference type="InterPro" id="IPR001128">
    <property type="entry name" value="Cyt_P450"/>
</dbReference>
<reference evidence="14 15" key="1">
    <citation type="submission" date="2024-02" db="EMBL/GenBank/DDBJ databases">
        <title>de novo genome assembly of Solanum bulbocastanum strain 11H21.</title>
        <authorList>
            <person name="Hosaka A.J."/>
        </authorList>
    </citation>
    <scope>NUCLEOTIDE SEQUENCE [LARGE SCALE GENOMIC DNA]</scope>
    <source>
        <tissue evidence="14">Young leaves</tissue>
    </source>
</reference>
<evidence type="ECO:0000256" key="7">
    <source>
        <dbReference type="ARBA" id="ARBA00023002"/>
    </source>
</evidence>
<evidence type="ECO:0000256" key="5">
    <source>
        <dbReference type="ARBA" id="ARBA00022723"/>
    </source>
</evidence>
<evidence type="ECO:0000256" key="8">
    <source>
        <dbReference type="ARBA" id="ARBA00023004"/>
    </source>
</evidence>
<evidence type="ECO:0000256" key="12">
    <source>
        <dbReference type="RuleBase" id="RU000461"/>
    </source>
</evidence>
<dbReference type="InterPro" id="IPR017972">
    <property type="entry name" value="Cyt_P450_CS"/>
</dbReference>
<protein>
    <recommendedName>
        <fullName evidence="16">Cytochrome P450</fullName>
    </recommendedName>
</protein>
<dbReference type="Proteomes" id="UP001371456">
    <property type="component" value="Unassembled WGS sequence"/>
</dbReference>
<evidence type="ECO:0000256" key="4">
    <source>
        <dbReference type="ARBA" id="ARBA00022692"/>
    </source>
</evidence>
<keyword evidence="7 12" id="KW-0560">Oxidoreductase</keyword>
<keyword evidence="4 13" id="KW-0812">Transmembrane</keyword>
<dbReference type="Pfam" id="PF00067">
    <property type="entry name" value="p450"/>
    <property type="match status" value="1"/>
</dbReference>
<evidence type="ECO:0008006" key="16">
    <source>
        <dbReference type="Google" id="ProtNLM"/>
    </source>
</evidence>
<keyword evidence="15" id="KW-1185">Reference proteome</keyword>
<comment type="subcellular location">
    <subcellularLocation>
        <location evidence="2">Membrane</location>
        <topology evidence="2">Single-pass membrane protein</topology>
    </subcellularLocation>
</comment>
<keyword evidence="9 12" id="KW-0503">Monooxygenase</keyword>
<evidence type="ECO:0000256" key="2">
    <source>
        <dbReference type="ARBA" id="ARBA00004167"/>
    </source>
</evidence>
<dbReference type="PANTHER" id="PTHR47947:SF1">
    <property type="entry name" value="CYTOCHROME P450 82E3"/>
    <property type="match status" value="1"/>
</dbReference>
<dbReference type="AlphaFoldDB" id="A0AAN8YGF8"/>
<evidence type="ECO:0000256" key="11">
    <source>
        <dbReference type="PIRSR" id="PIRSR602401-1"/>
    </source>
</evidence>
<evidence type="ECO:0000256" key="6">
    <source>
        <dbReference type="ARBA" id="ARBA00022989"/>
    </source>
</evidence>
<dbReference type="PANTHER" id="PTHR47947">
    <property type="entry name" value="CYTOCHROME P450 82C3-RELATED"/>
    <property type="match status" value="1"/>
</dbReference>
<dbReference type="PRINTS" id="PR00463">
    <property type="entry name" value="EP450I"/>
</dbReference>
<evidence type="ECO:0000256" key="1">
    <source>
        <dbReference type="ARBA" id="ARBA00001971"/>
    </source>
</evidence>
<feature type="transmembrane region" description="Helical" evidence="13">
    <location>
        <begin position="5"/>
        <end position="22"/>
    </location>
</feature>
<dbReference type="GO" id="GO:0005506">
    <property type="term" value="F:iron ion binding"/>
    <property type="evidence" value="ECO:0007669"/>
    <property type="project" value="InterPro"/>
</dbReference>
<proteinExistence type="inferred from homology"/>
<dbReference type="GO" id="GO:0020037">
    <property type="term" value="F:heme binding"/>
    <property type="evidence" value="ECO:0007669"/>
    <property type="project" value="InterPro"/>
</dbReference>
<dbReference type="GO" id="GO:0016020">
    <property type="term" value="C:membrane"/>
    <property type="evidence" value="ECO:0007669"/>
    <property type="project" value="UniProtKB-SubCell"/>
</dbReference>
<comment type="caution">
    <text evidence="14">The sequence shown here is derived from an EMBL/GenBank/DDBJ whole genome shotgun (WGS) entry which is preliminary data.</text>
</comment>
<keyword evidence="8 11" id="KW-0408">Iron</keyword>
<gene>
    <name evidence="14" type="ORF">RDI58_016848</name>
</gene>
<dbReference type="SUPFAM" id="SSF48264">
    <property type="entry name" value="Cytochrome P450"/>
    <property type="match status" value="1"/>
</dbReference>
<evidence type="ECO:0000256" key="9">
    <source>
        <dbReference type="ARBA" id="ARBA00023033"/>
    </source>
</evidence>
<sequence>MVQIFLLAIAIFVIFVSLYMLWKTKIQAKNNSKVIINLPPEIPGAYFPIGHLYLFISKTPLALILANLADKYGHIFSIRLGIHRAIIVSNREIVQECFTTNDKVLAGRPASSAGIYLGYNNAAFGFADYGPYWRNIRKLVLLEVLSSKRLERFKPIRVTEVETNIKELYSSILKSGSTNPSKVNMSKWFEQLTLNVIMKMITGKRYKTEDEKGRHFTRTTKEYMYESVQFVLSDVIPLPFLKWFDFQGRIKSMKKLSQEMDKIVTSWIDEHLMKRELAIKDDDQDFIDVLLSKIDEQFMYGYTRETIIKATILNIILAGSDTTSIHLTWLLSLLLNNKHVMDQAQEEIDMKIGKERWVEECDIKNLVYLQAIVKETLRLYPPGPLAIPHAAMDDCTVGGYKVPKGTRLMVNVWKLHRDPQTWSDPEKFMPERFMKSHSEIDISDQNFEFIPFGSGRRSCPGITFAMQVTHLTLARLLQGFNFSTLGDLPVDLTVGNSITLPKANPLEVFVMPRLAPMLYQY</sequence>
<keyword evidence="6 13" id="KW-1133">Transmembrane helix</keyword>
<dbReference type="PROSITE" id="PS00086">
    <property type="entry name" value="CYTOCHROME_P450"/>
    <property type="match status" value="1"/>
</dbReference>
<feature type="binding site" description="axial binding residue" evidence="11">
    <location>
        <position position="459"/>
    </location>
    <ligand>
        <name>heme</name>
        <dbReference type="ChEBI" id="CHEBI:30413"/>
    </ligand>
    <ligandPart>
        <name>Fe</name>
        <dbReference type="ChEBI" id="CHEBI:18248"/>
    </ligandPart>
</feature>
<dbReference type="FunFam" id="1.10.630.10:FF:000026">
    <property type="entry name" value="Cytochrome P450 82C4"/>
    <property type="match status" value="1"/>
</dbReference>
<dbReference type="Gene3D" id="1.10.630.10">
    <property type="entry name" value="Cytochrome P450"/>
    <property type="match status" value="1"/>
</dbReference>
<keyword evidence="10 13" id="KW-0472">Membrane</keyword>
<evidence type="ECO:0000313" key="15">
    <source>
        <dbReference type="Proteomes" id="UP001371456"/>
    </source>
</evidence>
<keyword evidence="5 11" id="KW-0479">Metal-binding</keyword>
<dbReference type="GO" id="GO:0004497">
    <property type="term" value="F:monooxygenase activity"/>
    <property type="evidence" value="ECO:0007669"/>
    <property type="project" value="UniProtKB-KW"/>
</dbReference>
<name>A0AAN8YGF8_SOLBU</name>
<dbReference type="InterPro" id="IPR036396">
    <property type="entry name" value="Cyt_P450_sf"/>
</dbReference>
<dbReference type="InterPro" id="IPR002401">
    <property type="entry name" value="Cyt_P450_E_grp-I"/>
</dbReference>